<feature type="signal peptide" evidence="6">
    <location>
        <begin position="1"/>
        <end position="33"/>
    </location>
</feature>
<keyword evidence="12" id="KW-1185">Reference proteome</keyword>
<evidence type="ECO:0000259" key="8">
    <source>
        <dbReference type="Pfam" id="PF25917"/>
    </source>
</evidence>
<evidence type="ECO:0000259" key="9">
    <source>
        <dbReference type="Pfam" id="PF25944"/>
    </source>
</evidence>
<proteinExistence type="inferred from homology"/>
<dbReference type="PANTHER" id="PTHR30158">
    <property type="entry name" value="ACRA/E-RELATED COMPONENT OF DRUG EFFLUX TRANSPORTER"/>
    <property type="match status" value="1"/>
</dbReference>
<dbReference type="Proteomes" id="UP001267407">
    <property type="component" value="Unassembled WGS sequence"/>
</dbReference>
<feature type="compositionally biased region" description="Basic and acidic residues" evidence="5">
    <location>
        <begin position="392"/>
        <end position="401"/>
    </location>
</feature>
<gene>
    <name evidence="11" type="ORF">RKA07_16345</name>
</gene>
<dbReference type="RefSeq" id="WP_310966837.1">
    <property type="nucleotide sequence ID" value="NZ_JAVMBO010000018.1"/>
</dbReference>
<reference evidence="11" key="1">
    <citation type="submission" date="2023-09" db="EMBL/GenBank/DDBJ databases">
        <title>Marinobacter sediminicola sp. nov. and Marinobacter maritimum sp. nov., isolated from marine sediment.</title>
        <authorList>
            <person name="An J."/>
        </authorList>
    </citation>
    <scope>NUCLEOTIDE SEQUENCE</scope>
    <source>
        <strain evidence="11">F60267</strain>
    </source>
</reference>
<protein>
    <submittedName>
        <fullName evidence="11">Efflux RND transporter periplasmic adaptor subunit</fullName>
    </submittedName>
</protein>
<evidence type="ECO:0000256" key="5">
    <source>
        <dbReference type="SAM" id="MobiDB-lite"/>
    </source>
</evidence>
<dbReference type="InterPro" id="IPR058626">
    <property type="entry name" value="MdtA-like_b-barrel"/>
</dbReference>
<dbReference type="Pfam" id="PF25876">
    <property type="entry name" value="HH_MFP_RND"/>
    <property type="match status" value="1"/>
</dbReference>
<feature type="compositionally biased region" description="Polar residues" evidence="5">
    <location>
        <begin position="378"/>
        <end position="387"/>
    </location>
</feature>
<accession>A0ABU2HKR9</accession>
<dbReference type="InterPro" id="IPR058625">
    <property type="entry name" value="MdtA-like_BSH"/>
</dbReference>
<organism evidence="11 12">
    <name type="scientific">Marinobacter xiaoshiensis</name>
    <dbReference type="NCBI Taxonomy" id="3073652"/>
    <lineage>
        <taxon>Bacteria</taxon>
        <taxon>Pseudomonadati</taxon>
        <taxon>Pseudomonadota</taxon>
        <taxon>Gammaproteobacteria</taxon>
        <taxon>Pseudomonadales</taxon>
        <taxon>Marinobacteraceae</taxon>
        <taxon>Marinobacter</taxon>
    </lineage>
</organism>
<evidence type="ECO:0000256" key="6">
    <source>
        <dbReference type="SAM" id="SignalP"/>
    </source>
</evidence>
<evidence type="ECO:0000313" key="12">
    <source>
        <dbReference type="Proteomes" id="UP001267407"/>
    </source>
</evidence>
<dbReference type="InterPro" id="IPR058627">
    <property type="entry name" value="MdtA-like_C"/>
</dbReference>
<dbReference type="PROSITE" id="PS51257">
    <property type="entry name" value="PROKAR_LIPOPROTEIN"/>
    <property type="match status" value="1"/>
</dbReference>
<name>A0ABU2HKR9_9GAMM</name>
<feature type="domain" description="Multidrug resistance protein MdtA-like alpha-helical hairpin" evidence="7">
    <location>
        <begin position="108"/>
        <end position="177"/>
    </location>
</feature>
<dbReference type="NCBIfam" id="TIGR01730">
    <property type="entry name" value="RND_mfp"/>
    <property type="match status" value="1"/>
</dbReference>
<feature type="domain" description="Multidrug resistance protein MdtA-like C-terminal permuted SH3" evidence="10">
    <location>
        <begin position="307"/>
        <end position="366"/>
    </location>
</feature>
<keyword evidence="3 4" id="KW-0175">Coiled coil</keyword>
<dbReference type="Gene3D" id="2.40.420.20">
    <property type="match status" value="1"/>
</dbReference>
<dbReference type="Gene3D" id="2.40.50.100">
    <property type="match status" value="1"/>
</dbReference>
<dbReference type="Pfam" id="PF25944">
    <property type="entry name" value="Beta-barrel_RND"/>
    <property type="match status" value="1"/>
</dbReference>
<evidence type="ECO:0000259" key="10">
    <source>
        <dbReference type="Pfam" id="PF25967"/>
    </source>
</evidence>
<feature type="domain" description="Multidrug resistance protein MdtA-like barrel-sandwich hybrid" evidence="8">
    <location>
        <begin position="68"/>
        <end position="201"/>
    </location>
</feature>
<dbReference type="Gene3D" id="2.40.30.170">
    <property type="match status" value="1"/>
</dbReference>
<evidence type="ECO:0000256" key="4">
    <source>
        <dbReference type="SAM" id="Coils"/>
    </source>
</evidence>
<dbReference type="PRINTS" id="PR01490">
    <property type="entry name" value="RTXTOXIND"/>
</dbReference>
<comment type="similarity">
    <text evidence="2">Belongs to the membrane fusion protein (MFP) (TC 8.A.1) family.</text>
</comment>
<feature type="coiled-coil region" evidence="4">
    <location>
        <begin position="101"/>
        <end position="166"/>
    </location>
</feature>
<comment type="subcellular location">
    <subcellularLocation>
        <location evidence="1">Cell inner membrane</location>
        <topology evidence="1">Lipid-anchor</topology>
    </subcellularLocation>
</comment>
<dbReference type="EMBL" id="JAVMBO010000018">
    <property type="protein sequence ID" value="MDS1311673.1"/>
    <property type="molecule type" value="Genomic_DNA"/>
</dbReference>
<dbReference type="InterPro" id="IPR006143">
    <property type="entry name" value="RND_pump_MFP"/>
</dbReference>
<keyword evidence="6" id="KW-0732">Signal</keyword>
<evidence type="ECO:0000256" key="3">
    <source>
        <dbReference type="ARBA" id="ARBA00023054"/>
    </source>
</evidence>
<comment type="caution">
    <text evidence="11">The sequence shown here is derived from an EMBL/GenBank/DDBJ whole genome shotgun (WGS) entry which is preliminary data.</text>
</comment>
<evidence type="ECO:0000313" key="11">
    <source>
        <dbReference type="EMBL" id="MDS1311673.1"/>
    </source>
</evidence>
<evidence type="ECO:0000259" key="7">
    <source>
        <dbReference type="Pfam" id="PF25876"/>
    </source>
</evidence>
<feature type="domain" description="Multidrug resistance protein MdtA-like beta-barrel" evidence="9">
    <location>
        <begin position="213"/>
        <end position="299"/>
    </location>
</feature>
<evidence type="ECO:0000256" key="2">
    <source>
        <dbReference type="ARBA" id="ARBA00009477"/>
    </source>
</evidence>
<dbReference type="Pfam" id="PF25967">
    <property type="entry name" value="RND-MFP_C"/>
    <property type="match status" value="1"/>
</dbReference>
<evidence type="ECO:0000256" key="1">
    <source>
        <dbReference type="ARBA" id="ARBA00004519"/>
    </source>
</evidence>
<dbReference type="Pfam" id="PF25917">
    <property type="entry name" value="BSH_RND"/>
    <property type="match status" value="1"/>
</dbReference>
<feature type="region of interest" description="Disordered" evidence="5">
    <location>
        <begin position="378"/>
        <end position="401"/>
    </location>
</feature>
<dbReference type="InterPro" id="IPR058624">
    <property type="entry name" value="MdtA-like_HH"/>
</dbReference>
<dbReference type="Gene3D" id="1.10.287.470">
    <property type="entry name" value="Helix hairpin bin"/>
    <property type="match status" value="1"/>
</dbReference>
<feature type="chain" id="PRO_5046353488" evidence="6">
    <location>
        <begin position="34"/>
        <end position="401"/>
    </location>
</feature>
<dbReference type="SUPFAM" id="SSF111369">
    <property type="entry name" value="HlyD-like secretion proteins"/>
    <property type="match status" value="1"/>
</dbReference>
<sequence>MLSVSSRFSLKQAQWTLLAAFASVILVGCSEPAAPVKAPPPSVSVVALKSTEVRPSRDFVARTAASAKAGLTPRIEAEIKEILFREGSRVSKGDILVRLEATRANADIQQTKAELTAARAELESARRNLQRGEEVASKGYLSDADLDKLKDRFNAAESRLEAAGAAVQRAELTLEYTEIRAPFDGWIGRLNYDVGAVVSPATGPIADILVTDPIYVEFQLDESDYVAFRRAGSASDEDVASSLSLRLTLPDGGIYNQEGVVSFADVQTNESTGTVNMRAVFPNPDAVLLPGLYVTLRIEGRAGEAQVLVPQVAIQETIEGKFVLVVDEEQMVSQRFIQTGPRIGAMLTAESGLEVGERVIVEGLQKVRSGVTVSPVPSQIDTETGVLTSAEEPAKEGEAAQ</sequence>